<gene>
    <name evidence="2" type="ORF">COX83_02970</name>
</gene>
<dbReference type="AlphaFoldDB" id="A0A2M7V3C7"/>
<protein>
    <recommendedName>
        <fullName evidence="4">Outer membrane protein beta-barrel domain-containing protein</fullName>
    </recommendedName>
</protein>
<dbReference type="EMBL" id="PFPI01000038">
    <property type="protein sequence ID" value="PIZ92985.1"/>
    <property type="molecule type" value="Genomic_DNA"/>
</dbReference>
<feature type="chain" id="PRO_5014682736" description="Outer membrane protein beta-barrel domain-containing protein" evidence="1">
    <location>
        <begin position="24"/>
        <end position="276"/>
    </location>
</feature>
<dbReference type="Proteomes" id="UP000230078">
    <property type="component" value="Unassembled WGS sequence"/>
</dbReference>
<evidence type="ECO:0000256" key="1">
    <source>
        <dbReference type="SAM" id="SignalP"/>
    </source>
</evidence>
<reference evidence="3" key="1">
    <citation type="submission" date="2017-09" db="EMBL/GenBank/DDBJ databases">
        <title>Depth-based differentiation of microbial function through sediment-hosted aquifers and enrichment of novel symbionts in the deep terrestrial subsurface.</title>
        <authorList>
            <person name="Probst A.J."/>
            <person name="Ladd B."/>
            <person name="Jarett J.K."/>
            <person name="Geller-Mcgrath D.E."/>
            <person name="Sieber C.M.K."/>
            <person name="Emerson J.B."/>
            <person name="Anantharaman K."/>
            <person name="Thomas B.C."/>
            <person name="Malmstrom R."/>
            <person name="Stieglmeier M."/>
            <person name="Klingl A."/>
            <person name="Woyke T."/>
            <person name="Ryan C.M."/>
            <person name="Banfield J.F."/>
        </authorList>
    </citation>
    <scope>NUCLEOTIDE SEQUENCE [LARGE SCALE GENOMIC DNA]</scope>
</reference>
<feature type="signal peptide" evidence="1">
    <location>
        <begin position="1"/>
        <end position="23"/>
    </location>
</feature>
<accession>A0A2M7V3C7</accession>
<organism evidence="2 3">
    <name type="scientific">Candidatus Magasanikbacteria bacterium CG_4_10_14_0_2_um_filter_41_31</name>
    <dbReference type="NCBI Taxonomy" id="1974639"/>
    <lineage>
        <taxon>Bacteria</taxon>
        <taxon>Candidatus Magasanikiibacteriota</taxon>
    </lineage>
</organism>
<evidence type="ECO:0000313" key="3">
    <source>
        <dbReference type="Proteomes" id="UP000230078"/>
    </source>
</evidence>
<proteinExistence type="predicted"/>
<comment type="caution">
    <text evidence="2">The sequence shown here is derived from an EMBL/GenBank/DDBJ whole genome shotgun (WGS) entry which is preliminary data.</text>
</comment>
<sequence>MRFATIITFFAAIMTTLAPLASAATWTQKVRVQCMGDKDKTVEVTCTRPGELLPPLHIEGCWPDIVFQHTCGEEPVPEVPVDPPTVEEPCASPESGGFFVGGGYRYIAVPDSVEFHGGIALAGYRHFFEDKFFLEIDGGAGGGVHSILVQDEETDKAAALATLGVHFGVRPSEYVSVSLGPEGFVTGNGTETLMGGIMGTMRLNVQFKAVRLSAFAGVGMSYHSDPSTEMTWNGQLVEDISTLSEYDQANVEVKRGSDAGLDFGFTAGATLVVDLP</sequence>
<evidence type="ECO:0000313" key="2">
    <source>
        <dbReference type="EMBL" id="PIZ92985.1"/>
    </source>
</evidence>
<keyword evidence="1" id="KW-0732">Signal</keyword>
<name>A0A2M7V3C7_9BACT</name>
<evidence type="ECO:0008006" key="4">
    <source>
        <dbReference type="Google" id="ProtNLM"/>
    </source>
</evidence>